<organism evidence="1 2">
    <name type="scientific">Bacillus phage Izhevsk</name>
    <dbReference type="NCBI Taxonomy" id="2724322"/>
    <lineage>
        <taxon>Viruses</taxon>
        <taxon>Duplodnaviria</taxon>
        <taxon>Heunggongvirae</taxon>
        <taxon>Uroviricota</taxon>
        <taxon>Caudoviricetes</taxon>
        <taxon>Joanripponvirinae</taxon>
        <taxon>Tsamsavirus</taxon>
        <taxon>Tsamsavirus izhevsk</taxon>
    </lineage>
</organism>
<gene>
    <name evidence="1" type="ORF">Izhevsk_74</name>
</gene>
<keyword evidence="2" id="KW-1185">Reference proteome</keyword>
<reference evidence="1 2" key="1">
    <citation type="submission" date="2020-03" db="EMBL/GenBank/DDBJ databases">
        <authorList>
            <person name="Skorynina A."/>
            <person name="Kazantseva O."/>
            <person name="Baycher S."/>
            <person name="Piligrimova E."/>
            <person name="Kuliabin V."/>
            <person name="Shadrin A."/>
        </authorList>
    </citation>
    <scope>NUCLEOTIDE SEQUENCE [LARGE SCALE GENOMIC DNA]</scope>
</reference>
<proteinExistence type="predicted"/>
<sequence>MEQKFEVGEIVFVKADLTVGNLYESQDRSGGTYWSRSHKPFGGKFAVVVAYNRRGYDLRFGADYDKTNIYYDEMLEKFVDTLKDGEDVTKDVARLVKNLEIHNIQRIIDNALENRMFSRNPEGFQKLVDTYKELSEK</sequence>
<dbReference type="Proteomes" id="UP000503405">
    <property type="component" value="Segment"/>
</dbReference>
<evidence type="ECO:0000313" key="1">
    <source>
        <dbReference type="EMBL" id="QIW89755.1"/>
    </source>
</evidence>
<name>A0A6H0X613_9CAUD</name>
<protein>
    <submittedName>
        <fullName evidence="1">Uncharacterized protein</fullName>
    </submittedName>
</protein>
<accession>A0A6H0X613</accession>
<dbReference type="EMBL" id="MT254578">
    <property type="protein sequence ID" value="QIW89755.1"/>
    <property type="molecule type" value="Genomic_DNA"/>
</dbReference>
<evidence type="ECO:0000313" key="2">
    <source>
        <dbReference type="Proteomes" id="UP000503405"/>
    </source>
</evidence>